<feature type="signal peptide" evidence="1">
    <location>
        <begin position="1"/>
        <end position="15"/>
    </location>
</feature>
<proteinExistence type="predicted"/>
<reference evidence="2" key="3">
    <citation type="submission" date="2025-09" db="UniProtKB">
        <authorList>
            <consortium name="Ensembl"/>
        </authorList>
    </citation>
    <scope>IDENTIFICATION</scope>
</reference>
<dbReference type="AlphaFoldDB" id="A0A096M358"/>
<dbReference type="STRING" id="48698.ENSPFOP00000025849"/>
<dbReference type="PANTHER" id="PTHR38706">
    <property type="entry name" value="SI:CH211-198C19.1-RELATED"/>
    <property type="match status" value="1"/>
</dbReference>
<evidence type="ECO:0000313" key="2">
    <source>
        <dbReference type="Ensembl" id="ENSPFOP00000025849.1"/>
    </source>
</evidence>
<dbReference type="PANTHER" id="PTHR38706:SF2">
    <property type="match status" value="1"/>
</dbReference>
<organism evidence="2 3">
    <name type="scientific">Poecilia formosa</name>
    <name type="common">Amazon molly</name>
    <name type="synonym">Limia formosa</name>
    <dbReference type="NCBI Taxonomy" id="48698"/>
    <lineage>
        <taxon>Eukaryota</taxon>
        <taxon>Metazoa</taxon>
        <taxon>Chordata</taxon>
        <taxon>Craniata</taxon>
        <taxon>Vertebrata</taxon>
        <taxon>Euteleostomi</taxon>
        <taxon>Actinopterygii</taxon>
        <taxon>Neopterygii</taxon>
        <taxon>Teleostei</taxon>
        <taxon>Neoteleostei</taxon>
        <taxon>Acanthomorphata</taxon>
        <taxon>Ovalentaria</taxon>
        <taxon>Atherinomorphae</taxon>
        <taxon>Cyprinodontiformes</taxon>
        <taxon>Poeciliidae</taxon>
        <taxon>Poeciliinae</taxon>
        <taxon>Poecilia</taxon>
    </lineage>
</organism>
<feature type="chain" id="PRO_5012633197" evidence="1">
    <location>
        <begin position="16"/>
        <end position="129"/>
    </location>
</feature>
<protein>
    <submittedName>
        <fullName evidence="2">Uncharacterized protein</fullName>
    </submittedName>
</protein>
<dbReference type="GeneTree" id="ENSGT00940000169882"/>
<sequence>SLCVALLLILTSAQAARQTLNSISDIKRCVPQSNILELLRWFADMVNIDHYGTMRVTFNPNSEYGSHHYGNYEGILDRPSWGYRYYTVGNLHEDSSERLPSYVRNAWSGTDGWSRARIVFSATQTNGRW</sequence>
<keyword evidence="3" id="KW-1185">Reference proteome</keyword>
<evidence type="ECO:0000256" key="1">
    <source>
        <dbReference type="SAM" id="SignalP"/>
    </source>
</evidence>
<dbReference type="Ensembl" id="ENSPFOT00000024917.1">
    <property type="protein sequence ID" value="ENSPFOP00000025849.1"/>
    <property type="gene ID" value="ENSPFOG00000023745.1"/>
</dbReference>
<accession>A0A096M358</accession>
<dbReference type="Proteomes" id="UP000028760">
    <property type="component" value="Unassembled WGS sequence"/>
</dbReference>
<name>A0A096M358_POEFO</name>
<reference evidence="3" key="1">
    <citation type="submission" date="2013-10" db="EMBL/GenBank/DDBJ databases">
        <authorList>
            <person name="Schartl M."/>
            <person name="Warren W."/>
        </authorList>
    </citation>
    <scope>NUCLEOTIDE SEQUENCE [LARGE SCALE GENOMIC DNA]</scope>
    <source>
        <strain evidence="3">female</strain>
    </source>
</reference>
<reference evidence="2" key="2">
    <citation type="submission" date="2025-08" db="UniProtKB">
        <authorList>
            <consortium name="Ensembl"/>
        </authorList>
    </citation>
    <scope>IDENTIFICATION</scope>
</reference>
<dbReference type="EMBL" id="AYCK01006946">
    <property type="status" value="NOT_ANNOTATED_CDS"/>
    <property type="molecule type" value="Genomic_DNA"/>
</dbReference>
<keyword evidence="1" id="KW-0732">Signal</keyword>
<evidence type="ECO:0000313" key="3">
    <source>
        <dbReference type="Proteomes" id="UP000028760"/>
    </source>
</evidence>